<reference evidence="2" key="1">
    <citation type="submission" date="2023-07" db="EMBL/GenBank/DDBJ databases">
        <authorList>
            <consortium name="AG Swart"/>
            <person name="Singh M."/>
            <person name="Singh A."/>
            <person name="Seah K."/>
            <person name="Emmerich C."/>
        </authorList>
    </citation>
    <scope>NUCLEOTIDE SEQUENCE</scope>
    <source>
        <strain evidence="2">DP1</strain>
    </source>
</reference>
<evidence type="ECO:0000256" key="1">
    <source>
        <dbReference type="SAM" id="MobiDB-lite"/>
    </source>
</evidence>
<feature type="region of interest" description="Disordered" evidence="1">
    <location>
        <begin position="243"/>
        <end position="262"/>
    </location>
</feature>
<comment type="caution">
    <text evidence="2">The sequence shown here is derived from an EMBL/GenBank/DDBJ whole genome shotgun (WGS) entry which is preliminary data.</text>
</comment>
<dbReference type="EMBL" id="CAMPGE010008319">
    <property type="protein sequence ID" value="CAI2367218.1"/>
    <property type="molecule type" value="Genomic_DNA"/>
</dbReference>
<gene>
    <name evidence="2" type="ORF">ECRASSUSDP1_LOCUS8497</name>
</gene>
<sequence length="430" mass="49323">MGGKKAKGFGRVPRKAFQRKMYVENALLRESRKMSHARNKYITNMLENISVADKVVQSRKSNQSLRAKEHKLGVLTPLATNRFVNTDFSNPESIDPRLKTLSAAGLTTSTELQLINKELGIHHRQFLRTEMREPKMKLMHIQDPNNKALKSVQKITQNLTKLNAHSQSNWSQRDLTKKLLSAPSNISRNYEKDVNTSNNETLILNELKPHMRYDDVASGSPVKQDERLSRLRKEYGFIDRNNPQIKTLNDKGKSTNPKETSKTDNIKILESNTARALNQDQKINYLILKESKHKKTDVLGQKSKKPPQKLNIFMTPFKTTYNCNSQSNIIWSDFSKPKHSETSQISMNGRSSTIDPLNPMRALKTPKKLNITNPKVFKKINGISEFHQITHSFNSNANKDYLKALAERKHFRRPKGMCSEFAKLSQSQPR</sequence>
<keyword evidence="3" id="KW-1185">Reference proteome</keyword>
<organism evidence="2 3">
    <name type="scientific">Euplotes crassus</name>
    <dbReference type="NCBI Taxonomy" id="5936"/>
    <lineage>
        <taxon>Eukaryota</taxon>
        <taxon>Sar</taxon>
        <taxon>Alveolata</taxon>
        <taxon>Ciliophora</taxon>
        <taxon>Intramacronucleata</taxon>
        <taxon>Spirotrichea</taxon>
        <taxon>Hypotrichia</taxon>
        <taxon>Euplotida</taxon>
        <taxon>Euplotidae</taxon>
        <taxon>Moneuplotes</taxon>
    </lineage>
</organism>
<protein>
    <submittedName>
        <fullName evidence="2">Uncharacterized protein</fullName>
    </submittedName>
</protein>
<evidence type="ECO:0000313" key="3">
    <source>
        <dbReference type="Proteomes" id="UP001295684"/>
    </source>
</evidence>
<dbReference type="AlphaFoldDB" id="A0AAD1UH85"/>
<name>A0AAD1UH85_EUPCR</name>
<evidence type="ECO:0000313" key="2">
    <source>
        <dbReference type="EMBL" id="CAI2367218.1"/>
    </source>
</evidence>
<proteinExistence type="predicted"/>
<accession>A0AAD1UH85</accession>
<dbReference type="Proteomes" id="UP001295684">
    <property type="component" value="Unassembled WGS sequence"/>
</dbReference>